<evidence type="ECO:0000256" key="1">
    <source>
        <dbReference type="SAM" id="SignalP"/>
    </source>
</evidence>
<dbReference type="EMBL" id="JAGPXF010000003">
    <property type="protein sequence ID" value="KAH7252127.1"/>
    <property type="molecule type" value="Genomic_DNA"/>
</dbReference>
<name>A0A8K0RXZ5_9HYPO</name>
<reference evidence="2" key="1">
    <citation type="journal article" date="2021" name="Nat. Commun.">
        <title>Genetic determinants of endophytism in the Arabidopsis root mycobiome.</title>
        <authorList>
            <person name="Mesny F."/>
            <person name="Miyauchi S."/>
            <person name="Thiergart T."/>
            <person name="Pickel B."/>
            <person name="Atanasova L."/>
            <person name="Karlsson M."/>
            <person name="Huettel B."/>
            <person name="Barry K.W."/>
            <person name="Haridas S."/>
            <person name="Chen C."/>
            <person name="Bauer D."/>
            <person name="Andreopoulos W."/>
            <person name="Pangilinan J."/>
            <person name="LaButti K."/>
            <person name="Riley R."/>
            <person name="Lipzen A."/>
            <person name="Clum A."/>
            <person name="Drula E."/>
            <person name="Henrissat B."/>
            <person name="Kohler A."/>
            <person name="Grigoriev I.V."/>
            <person name="Martin F.M."/>
            <person name="Hacquard S."/>
        </authorList>
    </citation>
    <scope>NUCLEOTIDE SEQUENCE</scope>
    <source>
        <strain evidence="2">MPI-SDFR-AT-0068</strain>
    </source>
</reference>
<dbReference type="AlphaFoldDB" id="A0A8K0RXZ5"/>
<proteinExistence type="predicted"/>
<comment type="caution">
    <text evidence="2">The sequence shown here is derived from an EMBL/GenBank/DDBJ whole genome shotgun (WGS) entry which is preliminary data.</text>
</comment>
<organism evidence="2 3">
    <name type="scientific">Fusarium tricinctum</name>
    <dbReference type="NCBI Taxonomy" id="61284"/>
    <lineage>
        <taxon>Eukaryota</taxon>
        <taxon>Fungi</taxon>
        <taxon>Dikarya</taxon>
        <taxon>Ascomycota</taxon>
        <taxon>Pezizomycotina</taxon>
        <taxon>Sordariomycetes</taxon>
        <taxon>Hypocreomycetidae</taxon>
        <taxon>Hypocreales</taxon>
        <taxon>Nectriaceae</taxon>
        <taxon>Fusarium</taxon>
        <taxon>Fusarium tricinctum species complex</taxon>
    </lineage>
</organism>
<accession>A0A8K0RXZ5</accession>
<protein>
    <recommendedName>
        <fullName evidence="4">Secreted protein</fullName>
    </recommendedName>
</protein>
<evidence type="ECO:0000313" key="2">
    <source>
        <dbReference type="EMBL" id="KAH7252127.1"/>
    </source>
</evidence>
<evidence type="ECO:0008006" key="4">
    <source>
        <dbReference type="Google" id="ProtNLM"/>
    </source>
</evidence>
<evidence type="ECO:0000313" key="3">
    <source>
        <dbReference type="Proteomes" id="UP000813427"/>
    </source>
</evidence>
<gene>
    <name evidence="2" type="ORF">BKA59DRAFT_149625</name>
</gene>
<dbReference type="Proteomes" id="UP000813427">
    <property type="component" value="Unassembled WGS sequence"/>
</dbReference>
<sequence>MSIMLMLVLMLREAHRTIAPAYAQVHRKRGKAKRSHKGTIASSHPLSRSILSRLGWQQVGQGHSMLESQSRVLCWSANSIRSHLRWVH</sequence>
<feature type="signal peptide" evidence="1">
    <location>
        <begin position="1"/>
        <end position="16"/>
    </location>
</feature>
<keyword evidence="1" id="KW-0732">Signal</keyword>
<feature type="chain" id="PRO_5035447590" description="Secreted protein" evidence="1">
    <location>
        <begin position="17"/>
        <end position="88"/>
    </location>
</feature>
<keyword evidence="3" id="KW-1185">Reference proteome</keyword>